<gene>
    <name evidence="12" type="primary">nad5</name>
</gene>
<dbReference type="InterPro" id="IPR003945">
    <property type="entry name" value="NU5C-like"/>
</dbReference>
<evidence type="ECO:0000313" key="12">
    <source>
        <dbReference type="EMBL" id="CAX68843.1"/>
    </source>
</evidence>
<keyword evidence="9" id="KW-0830">Ubiquinone</keyword>
<comment type="catalytic activity">
    <reaction evidence="8 9">
        <text>a ubiquinone + NADH + 5 H(+)(in) = a ubiquinol + NAD(+) + 4 H(+)(out)</text>
        <dbReference type="Rhea" id="RHEA:29091"/>
        <dbReference type="Rhea" id="RHEA-COMP:9565"/>
        <dbReference type="Rhea" id="RHEA-COMP:9566"/>
        <dbReference type="ChEBI" id="CHEBI:15378"/>
        <dbReference type="ChEBI" id="CHEBI:16389"/>
        <dbReference type="ChEBI" id="CHEBI:17976"/>
        <dbReference type="ChEBI" id="CHEBI:57540"/>
        <dbReference type="ChEBI" id="CHEBI:57945"/>
        <dbReference type="EC" id="7.1.1.2"/>
    </reaction>
</comment>
<dbReference type="PRINTS" id="PR01434">
    <property type="entry name" value="NADHDHGNASE5"/>
</dbReference>
<feature type="transmembrane region" description="Helical" evidence="9">
    <location>
        <begin position="53"/>
        <end position="77"/>
    </location>
</feature>
<feature type="transmembrane region" description="Helical" evidence="9">
    <location>
        <begin position="456"/>
        <end position="478"/>
    </location>
</feature>
<keyword evidence="7 9" id="KW-0472">Membrane</keyword>
<comment type="function">
    <text evidence="9">Core subunit of the mitochondrial membrane respiratory chain NADH dehydrogenase (Complex I) which catalyzes electron transfer from NADH through the respiratory chain, using ubiquinone as an electron acceptor. Essential for the catalytic activity and assembly of complex I.</text>
</comment>
<evidence type="ECO:0000256" key="2">
    <source>
        <dbReference type="ARBA" id="ARBA00012944"/>
    </source>
</evidence>
<reference evidence="12" key="1">
    <citation type="journal article" date="2009" name="Mol. Biol. Evol.">
        <title>Hyper-variability of ascidian mitochondrial gene order: exposing the myth of deuterostome organelle genome stability.</title>
        <authorList>
            <person name="Gissi C."/>
            <person name="Pesole G."/>
            <person name="Mastrototaro F."/>
            <person name="Iannelli F."/>
            <person name="Guida V."/>
            <person name="Griggio F."/>
        </authorList>
    </citation>
    <scope>NUCLEOTIDE SEQUENCE</scope>
    <source>
        <tissue evidence="12">Single colony</tissue>
    </source>
</reference>
<proteinExistence type="inferred from homology"/>
<evidence type="ECO:0000256" key="9">
    <source>
        <dbReference type="RuleBase" id="RU003404"/>
    </source>
</evidence>
<dbReference type="GO" id="GO:0003954">
    <property type="term" value="F:NADH dehydrogenase activity"/>
    <property type="evidence" value="ECO:0007669"/>
    <property type="project" value="TreeGrafter"/>
</dbReference>
<keyword evidence="4" id="KW-0679">Respiratory chain</keyword>
<dbReference type="PANTHER" id="PTHR42829">
    <property type="entry name" value="NADH-UBIQUINONE OXIDOREDUCTASE CHAIN 5"/>
    <property type="match status" value="1"/>
</dbReference>
<feature type="transmembrane region" description="Helical" evidence="9">
    <location>
        <begin position="339"/>
        <end position="358"/>
    </location>
</feature>
<dbReference type="EC" id="7.1.1.2" evidence="2 9"/>
<dbReference type="GO" id="GO:0015990">
    <property type="term" value="P:electron transport coupled proton transport"/>
    <property type="evidence" value="ECO:0007669"/>
    <property type="project" value="TreeGrafter"/>
</dbReference>
<feature type="transmembrane region" description="Helical" evidence="9">
    <location>
        <begin position="242"/>
        <end position="263"/>
    </location>
</feature>
<comment type="similarity">
    <text evidence="9">Belongs to the complex I subunit 5 family.</text>
</comment>
<accession>D1GKY9</accession>
<dbReference type="Pfam" id="PF00361">
    <property type="entry name" value="Proton_antipo_M"/>
    <property type="match status" value="1"/>
</dbReference>
<keyword evidence="9 12" id="KW-0496">Mitochondrion</keyword>
<dbReference type="GO" id="GO:0016020">
    <property type="term" value="C:membrane"/>
    <property type="evidence" value="ECO:0007669"/>
    <property type="project" value="UniProtKB-SubCell"/>
</dbReference>
<name>D1GKY9_APLCO</name>
<dbReference type="InterPro" id="IPR001516">
    <property type="entry name" value="Proton_antipo_N"/>
</dbReference>
<feature type="transmembrane region" description="Helical" evidence="9">
    <location>
        <begin position="89"/>
        <end position="106"/>
    </location>
</feature>
<evidence type="ECO:0000259" key="10">
    <source>
        <dbReference type="Pfam" id="PF00361"/>
    </source>
</evidence>
<dbReference type="GO" id="GO:0008137">
    <property type="term" value="F:NADH dehydrogenase (ubiquinone) activity"/>
    <property type="evidence" value="ECO:0007669"/>
    <property type="project" value="UniProtKB-EC"/>
</dbReference>
<dbReference type="Pfam" id="PF00662">
    <property type="entry name" value="Proton_antipo_N"/>
    <property type="match status" value="1"/>
</dbReference>
<evidence type="ECO:0000256" key="5">
    <source>
        <dbReference type="ARBA" id="ARBA00022692"/>
    </source>
</evidence>
<keyword evidence="4" id="KW-0249">Electron transport</keyword>
<dbReference type="EMBL" id="FN313538">
    <property type="protein sequence ID" value="CAX68843.1"/>
    <property type="molecule type" value="Genomic_DNA"/>
</dbReference>
<organism evidence="12">
    <name type="scientific">Aplidium conicum</name>
    <name type="common">Conical sea squirt</name>
    <name type="synonym">Alcyonium conicum</name>
    <dbReference type="NCBI Taxonomy" id="286149"/>
    <lineage>
        <taxon>Eukaryota</taxon>
        <taxon>Metazoa</taxon>
        <taxon>Chordata</taxon>
        <taxon>Tunicata</taxon>
        <taxon>Ascidiacea</taxon>
        <taxon>Aplousobranchia</taxon>
        <taxon>Polyclinidae</taxon>
        <taxon>Aplidium</taxon>
    </lineage>
</organism>
<keyword evidence="5 9" id="KW-0812">Transmembrane</keyword>
<dbReference type="GO" id="GO:0042773">
    <property type="term" value="P:ATP synthesis coupled electron transport"/>
    <property type="evidence" value="ECO:0007669"/>
    <property type="project" value="InterPro"/>
</dbReference>
<keyword evidence="6 9" id="KW-1133">Transmembrane helix</keyword>
<feature type="transmembrane region" description="Helical" evidence="9">
    <location>
        <begin position="378"/>
        <end position="399"/>
    </location>
</feature>
<evidence type="ECO:0000256" key="7">
    <source>
        <dbReference type="ARBA" id="ARBA00023136"/>
    </source>
</evidence>
<keyword evidence="9" id="KW-0520">NAD</keyword>
<evidence type="ECO:0000256" key="8">
    <source>
        <dbReference type="ARBA" id="ARBA00049551"/>
    </source>
</evidence>
<protein>
    <recommendedName>
        <fullName evidence="3 9">NADH-ubiquinone oxidoreductase chain 5</fullName>
        <ecNumber evidence="2 9">7.1.1.2</ecNumber>
    </recommendedName>
</protein>
<evidence type="ECO:0000256" key="1">
    <source>
        <dbReference type="ARBA" id="ARBA00004141"/>
    </source>
</evidence>
<evidence type="ECO:0000256" key="6">
    <source>
        <dbReference type="ARBA" id="ARBA00022989"/>
    </source>
</evidence>
<feature type="transmembrane region" description="Helical" evidence="9">
    <location>
        <begin position="297"/>
        <end position="318"/>
    </location>
</feature>
<feature type="transmembrane region" description="Helical" evidence="9">
    <location>
        <begin position="272"/>
        <end position="291"/>
    </location>
</feature>
<evidence type="ECO:0000256" key="4">
    <source>
        <dbReference type="ARBA" id="ARBA00022660"/>
    </source>
</evidence>
<feature type="transmembrane region" description="Helical" evidence="9">
    <location>
        <begin position="510"/>
        <end position="527"/>
    </location>
</feature>
<feature type="transmembrane region" description="Helical" evidence="9">
    <location>
        <begin position="12"/>
        <end position="33"/>
    </location>
</feature>
<evidence type="ECO:0000256" key="3">
    <source>
        <dbReference type="ARBA" id="ARBA00021096"/>
    </source>
</evidence>
<feature type="transmembrane region" description="Helical" evidence="9">
    <location>
        <begin position="539"/>
        <end position="560"/>
    </location>
</feature>
<feature type="transmembrane region" description="Helical" evidence="9">
    <location>
        <begin position="426"/>
        <end position="450"/>
    </location>
</feature>
<feature type="transmembrane region" description="Helical" evidence="9">
    <location>
        <begin position="112"/>
        <end position="134"/>
    </location>
</feature>
<feature type="transmembrane region" description="Helical" evidence="9">
    <location>
        <begin position="155"/>
        <end position="173"/>
    </location>
</feature>
<dbReference type="AlphaFoldDB" id="D1GKY9"/>
<feature type="domain" description="NADH-Ubiquinone oxidoreductase (complex I) chain 5 N-terminal" evidence="11">
    <location>
        <begin position="50"/>
        <end position="88"/>
    </location>
</feature>
<dbReference type="PANTHER" id="PTHR42829:SF2">
    <property type="entry name" value="NADH-UBIQUINONE OXIDOREDUCTASE CHAIN 5"/>
    <property type="match status" value="1"/>
</dbReference>
<keyword evidence="9" id="KW-0813">Transport</keyword>
<sequence length="564" mass="65205">MFMLKNHKIGDYFKILTLGFCFTLFFGLTFFLGLSPVGVKGVFYYGNLSKLKLVFLVDLYSLSFNLLLLYVGGLILLYSIWYFSHEPKGFLFIGYLSLFIVFMFLLTNSMSLFFILVGWEGVGIMSFLLISWWFGRSEATQSGVQAMLYNRFGDYGLYMGLIVLIWSGFELNIFGEYKFYLSSLFTFFLILAILAKSSQFLFHPWLPNAMEGPTPVSSLLHSSTMVVAGVFLFIRLSTFFDFLSSQMVLFFGTLTMMFGALCASGQQDIKKIIAFSTTSQLGFMLMVGVIISPELSFFLLCMHAFFKSLLFMTSGVFIHGEDNEQMIEKMAMGFLNNKLSAIAFFLSSMSLMGFPFFSGFYSKDLIIENMWGPVVNRLSIIVFIVASMLTVGYSIRLIYGSMNFGYSMLTLPKVVSQEKWGHNTSWMVLLTLGGVFSGFLMQNFYFLIFIEQYLSFFTKVTPLMILLMGSLMGLFLIYKSQTVVMFNFFFFNVLNHRIYNELVLSSIKSYFLYEFFFFEYYILKFFSNPLHWLLSFPKFIFPFVSFFMIFFICIFFFIFLSKIM</sequence>
<feature type="domain" description="NADH:quinone oxidoreductase/Mrp antiporter transmembrane" evidence="10">
    <location>
        <begin position="109"/>
        <end position="389"/>
    </location>
</feature>
<comment type="subcellular location">
    <subcellularLocation>
        <location evidence="1">Membrane</location>
        <topology evidence="1">Multi-pass membrane protein</topology>
    </subcellularLocation>
</comment>
<feature type="transmembrane region" description="Helical" evidence="9">
    <location>
        <begin position="179"/>
        <end position="195"/>
    </location>
</feature>
<evidence type="ECO:0000259" key="11">
    <source>
        <dbReference type="Pfam" id="PF00662"/>
    </source>
</evidence>
<geneLocation type="mitochondrion" evidence="12"/>
<feature type="transmembrane region" description="Helical" evidence="9">
    <location>
        <begin position="216"/>
        <end position="236"/>
    </location>
</feature>
<dbReference type="InterPro" id="IPR001750">
    <property type="entry name" value="ND/Mrp_TM"/>
</dbReference>